<dbReference type="AlphaFoldDB" id="A0A5M3XLX5"/>
<evidence type="ECO:0000313" key="2">
    <source>
        <dbReference type="Proteomes" id="UP000377595"/>
    </source>
</evidence>
<gene>
    <name evidence="1" type="ORF">Aple_020640</name>
</gene>
<reference evidence="1 2" key="1">
    <citation type="submission" date="2019-10" db="EMBL/GenBank/DDBJ databases">
        <title>Whole genome shotgun sequence of Acrocarpospora pleiomorpha NBRC 16267.</title>
        <authorList>
            <person name="Ichikawa N."/>
            <person name="Kimura A."/>
            <person name="Kitahashi Y."/>
            <person name="Komaki H."/>
            <person name="Oguchi A."/>
        </authorList>
    </citation>
    <scope>NUCLEOTIDE SEQUENCE [LARGE SCALE GENOMIC DNA]</scope>
    <source>
        <strain evidence="1 2">NBRC 16267</strain>
    </source>
</reference>
<dbReference type="Proteomes" id="UP000377595">
    <property type="component" value="Unassembled WGS sequence"/>
</dbReference>
<keyword evidence="2" id="KW-1185">Reference proteome</keyword>
<name>A0A5M3XLX5_9ACTN</name>
<dbReference type="EMBL" id="BLAF01000010">
    <property type="protein sequence ID" value="GES19168.1"/>
    <property type="molecule type" value="Genomic_DNA"/>
</dbReference>
<proteinExistence type="predicted"/>
<organism evidence="1 2">
    <name type="scientific">Acrocarpospora pleiomorpha</name>
    <dbReference type="NCBI Taxonomy" id="90975"/>
    <lineage>
        <taxon>Bacteria</taxon>
        <taxon>Bacillati</taxon>
        <taxon>Actinomycetota</taxon>
        <taxon>Actinomycetes</taxon>
        <taxon>Streptosporangiales</taxon>
        <taxon>Streptosporangiaceae</taxon>
        <taxon>Acrocarpospora</taxon>
    </lineage>
</organism>
<accession>A0A5M3XLX5</accession>
<sequence length="61" mass="7006">MATRQTRGGMLRLRVGRGYLCVSGNQHAASGQRYEKGSPTWGAKYTRRHNLSNLHLRYTER</sequence>
<evidence type="ECO:0000313" key="1">
    <source>
        <dbReference type="EMBL" id="GES19168.1"/>
    </source>
</evidence>
<comment type="caution">
    <text evidence="1">The sequence shown here is derived from an EMBL/GenBank/DDBJ whole genome shotgun (WGS) entry which is preliminary data.</text>
</comment>
<protein>
    <submittedName>
        <fullName evidence="1">Uncharacterized protein</fullName>
    </submittedName>
</protein>